<dbReference type="InterPro" id="IPR020891">
    <property type="entry name" value="UPF0758_CS"/>
</dbReference>
<evidence type="ECO:0000256" key="1">
    <source>
        <dbReference type="ARBA" id="ARBA00022670"/>
    </source>
</evidence>
<dbReference type="SUPFAM" id="SSF102712">
    <property type="entry name" value="JAB1/MPN domain"/>
    <property type="match status" value="1"/>
</dbReference>
<dbReference type="Proteomes" id="UP000263486">
    <property type="component" value="Unassembled WGS sequence"/>
</dbReference>
<name>A0ABX9KJQ9_9FUSO</name>
<dbReference type="Gene3D" id="3.40.140.10">
    <property type="entry name" value="Cytidine Deaminase, domain 2"/>
    <property type="match status" value="1"/>
</dbReference>
<dbReference type="InterPro" id="IPR025657">
    <property type="entry name" value="RadC_JAB"/>
</dbReference>
<keyword evidence="7" id="KW-0175">Coiled coil</keyword>
<dbReference type="PANTHER" id="PTHR30471:SF3">
    <property type="entry name" value="UPF0758 PROTEIN YEES-RELATED"/>
    <property type="match status" value="1"/>
</dbReference>
<dbReference type="PROSITE" id="PS01302">
    <property type="entry name" value="UPF0758"/>
    <property type="match status" value="1"/>
</dbReference>
<accession>A0ABX9KJQ9</accession>
<dbReference type="NCBIfam" id="TIGR00608">
    <property type="entry name" value="radc"/>
    <property type="match status" value="1"/>
</dbReference>
<dbReference type="NCBIfam" id="NF000642">
    <property type="entry name" value="PRK00024.1"/>
    <property type="match status" value="1"/>
</dbReference>
<evidence type="ECO:0000256" key="7">
    <source>
        <dbReference type="SAM" id="Coils"/>
    </source>
</evidence>
<comment type="caution">
    <text evidence="9">The sequence shown here is derived from an EMBL/GenBank/DDBJ whole genome shotgun (WGS) entry which is preliminary data.</text>
</comment>
<dbReference type="InterPro" id="IPR037518">
    <property type="entry name" value="MPN"/>
</dbReference>
<proteinExistence type="inferred from homology"/>
<evidence type="ECO:0000313" key="9">
    <source>
        <dbReference type="EMBL" id="REI42687.1"/>
    </source>
</evidence>
<evidence type="ECO:0000313" key="10">
    <source>
        <dbReference type="Proteomes" id="UP000263486"/>
    </source>
</evidence>
<dbReference type="PROSITE" id="PS50249">
    <property type="entry name" value="MPN"/>
    <property type="match status" value="1"/>
</dbReference>
<evidence type="ECO:0000256" key="3">
    <source>
        <dbReference type="ARBA" id="ARBA00022801"/>
    </source>
</evidence>
<keyword evidence="1" id="KW-0645">Protease</keyword>
<evidence type="ECO:0000256" key="5">
    <source>
        <dbReference type="ARBA" id="ARBA00023049"/>
    </source>
</evidence>
<reference evidence="9 10" key="1">
    <citation type="submission" date="2018-08" db="EMBL/GenBank/DDBJ databases">
        <title>Draft genome sequence of Psychrilyobacter sp. strain SD5 isolated from Black Sea water.</title>
        <authorList>
            <person name="Yadav S."/>
            <person name="Villanueva L."/>
            <person name="Damste J.S.S."/>
        </authorList>
    </citation>
    <scope>NUCLEOTIDE SEQUENCE [LARGE SCALE GENOMIC DNA]</scope>
    <source>
        <strain evidence="9 10">SD5</strain>
    </source>
</reference>
<keyword evidence="4" id="KW-0862">Zinc</keyword>
<keyword evidence="5" id="KW-0482">Metalloprotease</keyword>
<dbReference type="RefSeq" id="WP_114641310.1">
    <property type="nucleotide sequence ID" value="NZ_JAACIO010000003.1"/>
</dbReference>
<organism evidence="9 10">
    <name type="scientific">Psychrilyobacter piezotolerans</name>
    <dbReference type="NCBI Taxonomy" id="2293438"/>
    <lineage>
        <taxon>Bacteria</taxon>
        <taxon>Fusobacteriati</taxon>
        <taxon>Fusobacteriota</taxon>
        <taxon>Fusobacteriia</taxon>
        <taxon>Fusobacteriales</taxon>
        <taxon>Fusobacteriaceae</taxon>
        <taxon>Psychrilyobacter</taxon>
    </lineage>
</organism>
<feature type="coiled-coil region" evidence="7">
    <location>
        <begin position="48"/>
        <end position="75"/>
    </location>
</feature>
<evidence type="ECO:0000256" key="4">
    <source>
        <dbReference type="ARBA" id="ARBA00022833"/>
    </source>
</evidence>
<gene>
    <name evidence="9" type="ORF">DYH56_02675</name>
</gene>
<evidence type="ECO:0000256" key="6">
    <source>
        <dbReference type="RuleBase" id="RU003797"/>
    </source>
</evidence>
<evidence type="ECO:0000259" key="8">
    <source>
        <dbReference type="PROSITE" id="PS50249"/>
    </source>
</evidence>
<dbReference type="Pfam" id="PF04002">
    <property type="entry name" value="RadC"/>
    <property type="match status" value="1"/>
</dbReference>
<feature type="domain" description="MPN" evidence="8">
    <location>
        <begin position="105"/>
        <end position="227"/>
    </location>
</feature>
<dbReference type="EMBL" id="QUAJ01000003">
    <property type="protein sequence ID" value="REI42687.1"/>
    <property type="molecule type" value="Genomic_DNA"/>
</dbReference>
<comment type="similarity">
    <text evidence="6">Belongs to the UPF0758 family.</text>
</comment>
<keyword evidence="10" id="KW-1185">Reference proteome</keyword>
<dbReference type="InterPro" id="IPR001405">
    <property type="entry name" value="UPF0758"/>
</dbReference>
<dbReference type="CDD" id="cd08071">
    <property type="entry name" value="MPN_DUF2466"/>
    <property type="match status" value="1"/>
</dbReference>
<keyword evidence="3" id="KW-0378">Hydrolase</keyword>
<dbReference type="PANTHER" id="PTHR30471">
    <property type="entry name" value="DNA REPAIR PROTEIN RADC"/>
    <property type="match status" value="1"/>
</dbReference>
<protein>
    <submittedName>
        <fullName evidence="9">DNA repair protein RadC</fullName>
    </submittedName>
</protein>
<sequence length="227" mass="26323">MKSKEYSGHRDRIKSKILKNGLDGFLDYEILEALLFYTIPMKDTKEPAKQLLKEFKTLEKTLNASKDEIMSLKIKGITENTCVYFKLLNDLNKKLYKERFREGTILNSVEAAYDYLKSSIGLLEKEVFKIIFLSADNKYLGDEIIFLGTIDRSQIYPREIVKCVLKYNAKSVIFSHNHPSGNPKPSQADLEMTKKLKKILEPLEVRVLDHIIITPEKYYSFLEEGII</sequence>
<keyword evidence="2" id="KW-0479">Metal-binding</keyword>
<evidence type="ECO:0000256" key="2">
    <source>
        <dbReference type="ARBA" id="ARBA00022723"/>
    </source>
</evidence>